<sequence length="660" mass="73362">MALVCLLVCGCAVNLPPVYEKDGKSYGWTGDMKEYFRDTWYDYYRCGLSYMNGEFYGEAAWAMTESLKRRGENNRRDRRMAKTYGMHFIDYFPFREKGIAYYYQGQYDDARRELERSIASYPSEKAFLYLDRVRKKIMDAEQRPLSTPILDVEFPSARTDAAGLMWTRDEQMPVVMRAEDPQYVSEIRLRGQPVFIEKSAQSVTAGESLRLEEGKQVVRVTARNLRGGSADRKFEMRVDRTAPVMTVEAIQPGVLLQGYLYDASGKLQLFADGQPVPVPDGEDVAFQIPPALCFGGVELVASDPAGNRTRMVVSRNMAASRLCLLASNSKSVGNDAAIPGGQPVPAIHLPGWRDGDTVFRENAEIEIHVRSRNRIAHVTVNGQVIPGRKGHALSFVRSVALKMGSNPVVVVVTDENGGTAEQTLEIVRKIPEAFQLKHRYGFTVFQFDQSETCNASARIYELFLSDILARHRFQVGLDRGLISFLSPHSPAMTSESGNTDRAILMGGIYQTRHGVEVAARLVETASSRILAAIDGYTENILAAVDGYTENTGQGGPESLSAKLSERLHRRLPMMKGRVVRVDGKTLVVEPENRMPGPQTFRSGWPVVIWQASESGDPRHGERAAVVGEAVLEKGDASEPVRAILQKGQCSASENYHVITR</sequence>
<dbReference type="InterPro" id="IPR011990">
    <property type="entry name" value="TPR-like_helical_dom_sf"/>
</dbReference>
<evidence type="ECO:0000313" key="3">
    <source>
        <dbReference type="Proteomes" id="UP000288096"/>
    </source>
</evidence>
<feature type="domain" description="Cadherin-like beta-sandwich-like" evidence="1">
    <location>
        <begin position="361"/>
        <end position="428"/>
    </location>
</feature>
<dbReference type="Proteomes" id="UP000288096">
    <property type="component" value="Unassembled WGS sequence"/>
</dbReference>
<evidence type="ECO:0000313" key="2">
    <source>
        <dbReference type="EMBL" id="GBC59364.1"/>
    </source>
</evidence>
<dbReference type="AlphaFoldDB" id="A0A401FQY0"/>
<organism evidence="2 3">
    <name type="scientific">Desulfonema ishimotonii</name>
    <dbReference type="NCBI Taxonomy" id="45657"/>
    <lineage>
        <taxon>Bacteria</taxon>
        <taxon>Pseudomonadati</taxon>
        <taxon>Thermodesulfobacteriota</taxon>
        <taxon>Desulfobacteria</taxon>
        <taxon>Desulfobacterales</taxon>
        <taxon>Desulfococcaceae</taxon>
        <taxon>Desulfonema</taxon>
    </lineage>
</organism>
<reference evidence="3" key="1">
    <citation type="submission" date="2017-11" db="EMBL/GenBank/DDBJ databases">
        <authorList>
            <person name="Watanabe M."/>
            <person name="Kojima H."/>
        </authorList>
    </citation>
    <scope>NUCLEOTIDE SEQUENCE [LARGE SCALE GENOMIC DNA]</scope>
    <source>
        <strain evidence="3">Tokyo 01</strain>
    </source>
</reference>
<evidence type="ECO:0000259" key="1">
    <source>
        <dbReference type="Pfam" id="PF12733"/>
    </source>
</evidence>
<dbReference type="Gene3D" id="1.25.40.10">
    <property type="entry name" value="Tetratricopeptide repeat domain"/>
    <property type="match status" value="1"/>
</dbReference>
<keyword evidence="3" id="KW-1185">Reference proteome</keyword>
<accession>A0A401FQY0</accession>
<dbReference type="Pfam" id="PF12733">
    <property type="entry name" value="Cadherin-like"/>
    <property type="match status" value="1"/>
</dbReference>
<gene>
    <name evidence="2" type="ORF">DENIS_0303</name>
</gene>
<protein>
    <recommendedName>
        <fullName evidence="1">Cadherin-like beta-sandwich-like domain-containing protein</fullName>
    </recommendedName>
</protein>
<comment type="caution">
    <text evidence="2">The sequence shown here is derived from an EMBL/GenBank/DDBJ whole genome shotgun (WGS) entry which is preliminary data.</text>
</comment>
<dbReference type="InterPro" id="IPR025883">
    <property type="entry name" value="Cadherin-like_domain"/>
</dbReference>
<proteinExistence type="predicted"/>
<name>A0A401FQY0_9BACT</name>
<dbReference type="Gene3D" id="2.60.40.10">
    <property type="entry name" value="Immunoglobulins"/>
    <property type="match status" value="1"/>
</dbReference>
<reference evidence="3" key="2">
    <citation type="submission" date="2019-01" db="EMBL/GenBank/DDBJ databases">
        <title>Genome sequence of Desulfonema ishimotonii strain Tokyo 01.</title>
        <authorList>
            <person name="Fukui M."/>
        </authorList>
    </citation>
    <scope>NUCLEOTIDE SEQUENCE [LARGE SCALE GENOMIC DNA]</scope>
    <source>
        <strain evidence="3">Tokyo 01</strain>
    </source>
</reference>
<dbReference type="InterPro" id="IPR013783">
    <property type="entry name" value="Ig-like_fold"/>
</dbReference>
<dbReference type="SUPFAM" id="SSF48452">
    <property type="entry name" value="TPR-like"/>
    <property type="match status" value="1"/>
</dbReference>
<dbReference type="EMBL" id="BEXT01000001">
    <property type="protein sequence ID" value="GBC59364.1"/>
    <property type="molecule type" value="Genomic_DNA"/>
</dbReference>